<dbReference type="SUPFAM" id="SSF142433">
    <property type="entry name" value="CinA-like"/>
    <property type="match status" value="1"/>
</dbReference>
<gene>
    <name evidence="2" type="ORF">HMPREF9444_02270</name>
</gene>
<dbReference type="EMBL" id="AEVO01000168">
    <property type="protein sequence ID" value="EFY05996.1"/>
    <property type="molecule type" value="Genomic_DNA"/>
</dbReference>
<sequence length="187" mass="19842">MSCFFYPKSAYNSKGYGKKKVKTMNDNLELAKQLGKIFSNNHKMIATAESCTGGLIGAYITAVSGSSRYFDRGFITYSNEAKCQMLGVKAQTLYKHGAVSLETAKEMAAGALANSNADIAVSVTGIAGPDGGTKEKPVGTVCIGVCTKESNCFAKVFCFKGSREDVREQTVKEALSLVLETLATSGV</sequence>
<dbReference type="STRING" id="762983.HMPREF9444_02270"/>
<dbReference type="HOGENOM" id="CLU_030805_1_1_6"/>
<name>E8LNB3_SUCHY</name>
<feature type="domain" description="CinA C-terminal" evidence="1">
    <location>
        <begin position="29"/>
        <end position="182"/>
    </location>
</feature>
<accession>E8LNB3</accession>
<dbReference type="Proteomes" id="UP000018458">
    <property type="component" value="Unassembled WGS sequence"/>
</dbReference>
<dbReference type="InterPro" id="IPR008136">
    <property type="entry name" value="CinA_C"/>
</dbReference>
<dbReference type="eggNOG" id="COG1546">
    <property type="taxonomic scope" value="Bacteria"/>
</dbReference>
<reference evidence="2 3" key="1">
    <citation type="submission" date="2011-01" db="EMBL/GenBank/DDBJ databases">
        <authorList>
            <person name="Weinstock G."/>
            <person name="Sodergren E."/>
            <person name="Clifton S."/>
            <person name="Fulton L."/>
            <person name="Fulton B."/>
            <person name="Courtney L."/>
            <person name="Fronick C."/>
            <person name="Harrison M."/>
            <person name="Strong C."/>
            <person name="Farmer C."/>
            <person name="Delahaunty K."/>
            <person name="Markovic C."/>
            <person name="Hall O."/>
            <person name="Minx P."/>
            <person name="Tomlinson C."/>
            <person name="Mitreva M."/>
            <person name="Hou S."/>
            <person name="Chen J."/>
            <person name="Wollam A."/>
            <person name="Pepin K.H."/>
            <person name="Johnson M."/>
            <person name="Bhonagiri V."/>
            <person name="Zhang X."/>
            <person name="Suruliraj S."/>
            <person name="Warren W."/>
            <person name="Chinwalla A."/>
            <person name="Mardis E.R."/>
            <person name="Wilson R.K."/>
        </authorList>
    </citation>
    <scope>NUCLEOTIDE SEQUENCE [LARGE SCALE GENOMIC DNA]</scope>
    <source>
        <strain evidence="3">DSM 22608 / JCM 16073 / KCTC 15190 / YIT 12066</strain>
    </source>
</reference>
<dbReference type="AlphaFoldDB" id="E8LNB3"/>
<organism evidence="2 3">
    <name type="scientific">Succinatimonas hippei (strain DSM 22608 / JCM 16073 / KCTC 15190 / YIT 12066)</name>
    <dbReference type="NCBI Taxonomy" id="762983"/>
    <lineage>
        <taxon>Bacteria</taxon>
        <taxon>Pseudomonadati</taxon>
        <taxon>Pseudomonadota</taxon>
        <taxon>Gammaproteobacteria</taxon>
        <taxon>Aeromonadales</taxon>
        <taxon>Succinivibrionaceae</taxon>
        <taxon>Succinatimonas</taxon>
    </lineage>
</organism>
<evidence type="ECO:0000313" key="2">
    <source>
        <dbReference type="EMBL" id="EFY05996.1"/>
    </source>
</evidence>
<evidence type="ECO:0000313" key="3">
    <source>
        <dbReference type="Proteomes" id="UP000018458"/>
    </source>
</evidence>
<dbReference type="Gene3D" id="3.90.950.20">
    <property type="entry name" value="CinA-like"/>
    <property type="match status" value="1"/>
</dbReference>
<keyword evidence="3" id="KW-1185">Reference proteome</keyword>
<dbReference type="InterPro" id="IPR036653">
    <property type="entry name" value="CinA-like_C"/>
</dbReference>
<proteinExistence type="predicted"/>
<evidence type="ECO:0000259" key="1">
    <source>
        <dbReference type="Pfam" id="PF02464"/>
    </source>
</evidence>
<comment type="caution">
    <text evidence="2">The sequence shown here is derived from an EMBL/GenBank/DDBJ whole genome shotgun (WGS) entry which is preliminary data.</text>
</comment>
<dbReference type="Pfam" id="PF02464">
    <property type="entry name" value="CinA"/>
    <property type="match status" value="1"/>
</dbReference>
<protein>
    <submittedName>
        <fullName evidence="2">Competence/damage-inducible domain protein CinA</fullName>
    </submittedName>
</protein>
<dbReference type="NCBIfam" id="TIGR00199">
    <property type="entry name" value="PncC_domain"/>
    <property type="match status" value="1"/>
</dbReference>